<protein>
    <submittedName>
        <fullName evidence="2">Uncharacterized protein</fullName>
    </submittedName>
</protein>
<dbReference type="EMBL" id="JAGRRH010000020">
    <property type="protein sequence ID" value="KAG7347999.1"/>
    <property type="molecule type" value="Genomic_DNA"/>
</dbReference>
<feature type="compositionally biased region" description="Basic residues" evidence="1">
    <location>
        <begin position="121"/>
        <end position="155"/>
    </location>
</feature>
<organism evidence="2 3">
    <name type="scientific">Nitzschia inconspicua</name>
    <dbReference type="NCBI Taxonomy" id="303405"/>
    <lineage>
        <taxon>Eukaryota</taxon>
        <taxon>Sar</taxon>
        <taxon>Stramenopiles</taxon>
        <taxon>Ochrophyta</taxon>
        <taxon>Bacillariophyta</taxon>
        <taxon>Bacillariophyceae</taxon>
        <taxon>Bacillariophycidae</taxon>
        <taxon>Bacillariales</taxon>
        <taxon>Bacillariaceae</taxon>
        <taxon>Nitzschia</taxon>
    </lineage>
</organism>
<keyword evidence="3" id="KW-1185">Reference proteome</keyword>
<reference evidence="2" key="2">
    <citation type="submission" date="2021-04" db="EMBL/GenBank/DDBJ databases">
        <authorList>
            <person name="Podell S."/>
        </authorList>
    </citation>
    <scope>NUCLEOTIDE SEQUENCE</scope>
    <source>
        <strain evidence="2">Hildebrandi</strain>
    </source>
</reference>
<feature type="compositionally biased region" description="Polar residues" evidence="1">
    <location>
        <begin position="7"/>
        <end position="17"/>
    </location>
</feature>
<comment type="caution">
    <text evidence="2">The sequence shown here is derived from an EMBL/GenBank/DDBJ whole genome shotgun (WGS) entry which is preliminary data.</text>
</comment>
<sequence>MVLVGEQKTQGKQSSPKSTERAYDETTLAASSSNTSSSSNKFLITEPSIVEDVDSNKCDKESPVGKASTTIHVNPKEKAKSSPRHLKLPMPEDIPEAVSVTSLDEDALFLYLFDEELSTKRKEKRQKQAAKKSRKKKSKKSQRRTKTPRPKRGDL</sequence>
<reference evidence="2" key="1">
    <citation type="journal article" date="2021" name="Sci. Rep.">
        <title>Diploid genomic architecture of Nitzschia inconspicua, an elite biomass production diatom.</title>
        <authorList>
            <person name="Oliver A."/>
            <person name="Podell S."/>
            <person name="Pinowska A."/>
            <person name="Traller J.C."/>
            <person name="Smith S.R."/>
            <person name="McClure R."/>
            <person name="Beliaev A."/>
            <person name="Bohutskyi P."/>
            <person name="Hill E.A."/>
            <person name="Rabines A."/>
            <person name="Zheng H."/>
            <person name="Allen L.Z."/>
            <person name="Kuo A."/>
            <person name="Grigoriev I.V."/>
            <person name="Allen A.E."/>
            <person name="Hazlebeck D."/>
            <person name="Allen E.E."/>
        </authorList>
    </citation>
    <scope>NUCLEOTIDE SEQUENCE</scope>
    <source>
        <strain evidence="2">Hildebrandi</strain>
    </source>
</reference>
<dbReference type="AlphaFoldDB" id="A0A9K3PK86"/>
<feature type="region of interest" description="Disordered" evidence="1">
    <location>
        <begin position="119"/>
        <end position="155"/>
    </location>
</feature>
<feature type="region of interest" description="Disordered" evidence="1">
    <location>
        <begin position="1"/>
        <end position="40"/>
    </location>
</feature>
<proteinExistence type="predicted"/>
<dbReference type="Proteomes" id="UP000693970">
    <property type="component" value="Unassembled WGS sequence"/>
</dbReference>
<gene>
    <name evidence="2" type="ORF">IV203_016704</name>
</gene>
<feature type="compositionally biased region" description="Low complexity" evidence="1">
    <location>
        <begin position="31"/>
        <end position="40"/>
    </location>
</feature>
<evidence type="ECO:0000313" key="3">
    <source>
        <dbReference type="Proteomes" id="UP000693970"/>
    </source>
</evidence>
<feature type="region of interest" description="Disordered" evidence="1">
    <location>
        <begin position="54"/>
        <end position="90"/>
    </location>
</feature>
<evidence type="ECO:0000313" key="2">
    <source>
        <dbReference type="EMBL" id="KAG7347999.1"/>
    </source>
</evidence>
<accession>A0A9K3PK86</accession>
<evidence type="ECO:0000256" key="1">
    <source>
        <dbReference type="SAM" id="MobiDB-lite"/>
    </source>
</evidence>
<feature type="compositionally biased region" description="Basic and acidic residues" evidence="1">
    <location>
        <begin position="54"/>
        <end position="63"/>
    </location>
</feature>
<name>A0A9K3PK86_9STRA</name>